<dbReference type="HOGENOM" id="CLU_1290046_0_0_1"/>
<feature type="compositionally biased region" description="Basic and acidic residues" evidence="1">
    <location>
        <begin position="60"/>
        <end position="89"/>
    </location>
</feature>
<sequence>MTENGKNDLGIHPAKAKLQAKQMNQLIKTKPRYPSGRPRPLCVFTLMTRLTKIPMRVYRNDQDDSRDDSLDHDDCRDDSLDHDDSRDDSLDYDDSRDDSLDKDQDIANYSNPRFLCIQCVINSQERSRSTHTYTHTLTHINTHTVQSTTAISLHEYTNRPRDPPAIRQRYNWLSSIIKVYTLQTDVALVVPDHLRVYSAVSEYKCRGGVATPPA</sequence>
<dbReference type="Proteomes" id="UP000014760">
    <property type="component" value="Unassembled WGS sequence"/>
</dbReference>
<accession>R7UQN7</accession>
<dbReference type="EMBL" id="KB299094">
    <property type="protein sequence ID" value="ELU08423.1"/>
    <property type="molecule type" value="Genomic_DNA"/>
</dbReference>
<keyword evidence="4" id="KW-1185">Reference proteome</keyword>
<reference evidence="3" key="3">
    <citation type="submission" date="2015-06" db="UniProtKB">
        <authorList>
            <consortium name="EnsemblMetazoa"/>
        </authorList>
    </citation>
    <scope>IDENTIFICATION</scope>
</reference>
<evidence type="ECO:0000313" key="2">
    <source>
        <dbReference type="EMBL" id="ELU08423.1"/>
    </source>
</evidence>
<evidence type="ECO:0000313" key="3">
    <source>
        <dbReference type="EnsemblMetazoa" id="CapteP217941"/>
    </source>
</evidence>
<evidence type="ECO:0000313" key="4">
    <source>
        <dbReference type="Proteomes" id="UP000014760"/>
    </source>
</evidence>
<reference evidence="2 4" key="2">
    <citation type="journal article" date="2013" name="Nature">
        <title>Insights into bilaterian evolution from three spiralian genomes.</title>
        <authorList>
            <person name="Simakov O."/>
            <person name="Marletaz F."/>
            <person name="Cho S.J."/>
            <person name="Edsinger-Gonzales E."/>
            <person name="Havlak P."/>
            <person name="Hellsten U."/>
            <person name="Kuo D.H."/>
            <person name="Larsson T."/>
            <person name="Lv J."/>
            <person name="Arendt D."/>
            <person name="Savage R."/>
            <person name="Osoegawa K."/>
            <person name="de Jong P."/>
            <person name="Grimwood J."/>
            <person name="Chapman J.A."/>
            <person name="Shapiro H."/>
            <person name="Aerts A."/>
            <person name="Otillar R.P."/>
            <person name="Terry A.Y."/>
            <person name="Boore J.L."/>
            <person name="Grigoriev I.V."/>
            <person name="Lindberg D.R."/>
            <person name="Seaver E.C."/>
            <person name="Weisblat D.A."/>
            <person name="Putnam N.H."/>
            <person name="Rokhsar D.S."/>
        </authorList>
    </citation>
    <scope>NUCLEOTIDE SEQUENCE</scope>
    <source>
        <strain evidence="2 4">I ESC-2004</strain>
    </source>
</reference>
<dbReference type="AlphaFoldDB" id="R7UQN7"/>
<organism evidence="2">
    <name type="scientific">Capitella teleta</name>
    <name type="common">Polychaete worm</name>
    <dbReference type="NCBI Taxonomy" id="283909"/>
    <lineage>
        <taxon>Eukaryota</taxon>
        <taxon>Metazoa</taxon>
        <taxon>Spiralia</taxon>
        <taxon>Lophotrochozoa</taxon>
        <taxon>Annelida</taxon>
        <taxon>Polychaeta</taxon>
        <taxon>Sedentaria</taxon>
        <taxon>Scolecida</taxon>
        <taxon>Capitellidae</taxon>
        <taxon>Capitella</taxon>
    </lineage>
</organism>
<proteinExistence type="predicted"/>
<name>R7UQN7_CAPTE</name>
<dbReference type="EMBL" id="AMQN01006761">
    <property type="status" value="NOT_ANNOTATED_CDS"/>
    <property type="molecule type" value="Genomic_DNA"/>
</dbReference>
<evidence type="ECO:0000256" key="1">
    <source>
        <dbReference type="SAM" id="MobiDB-lite"/>
    </source>
</evidence>
<protein>
    <submittedName>
        <fullName evidence="2 3">Uncharacterized protein</fullName>
    </submittedName>
</protein>
<reference evidence="4" key="1">
    <citation type="submission" date="2012-12" db="EMBL/GenBank/DDBJ databases">
        <authorList>
            <person name="Hellsten U."/>
            <person name="Grimwood J."/>
            <person name="Chapman J.A."/>
            <person name="Shapiro H."/>
            <person name="Aerts A."/>
            <person name="Otillar R.P."/>
            <person name="Terry A.Y."/>
            <person name="Boore J.L."/>
            <person name="Simakov O."/>
            <person name="Marletaz F."/>
            <person name="Cho S.-J."/>
            <person name="Edsinger-Gonzales E."/>
            <person name="Havlak P."/>
            <person name="Kuo D.-H."/>
            <person name="Larsson T."/>
            <person name="Lv J."/>
            <person name="Arendt D."/>
            <person name="Savage R."/>
            <person name="Osoegawa K."/>
            <person name="de Jong P."/>
            <person name="Lindberg D.R."/>
            <person name="Seaver E.C."/>
            <person name="Weisblat D.A."/>
            <person name="Putnam N.H."/>
            <person name="Grigoriev I.V."/>
            <person name="Rokhsar D.S."/>
        </authorList>
    </citation>
    <scope>NUCLEOTIDE SEQUENCE</scope>
    <source>
        <strain evidence="4">I ESC-2004</strain>
    </source>
</reference>
<dbReference type="EnsemblMetazoa" id="CapteT217941">
    <property type="protein sequence ID" value="CapteP217941"/>
    <property type="gene ID" value="CapteG217941"/>
</dbReference>
<gene>
    <name evidence="2" type="ORF">CAPTEDRAFT_217941</name>
</gene>
<feature type="region of interest" description="Disordered" evidence="1">
    <location>
        <begin position="60"/>
        <end position="104"/>
    </location>
</feature>